<evidence type="ECO:0000259" key="8">
    <source>
        <dbReference type="PROSITE" id="PS50928"/>
    </source>
</evidence>
<dbReference type="CDD" id="cd06261">
    <property type="entry name" value="TM_PBP2"/>
    <property type="match status" value="1"/>
</dbReference>
<keyword evidence="3" id="KW-1003">Cell membrane</keyword>
<accession>A0ABY5DQN7</accession>
<feature type="transmembrane region" description="Helical" evidence="7">
    <location>
        <begin position="127"/>
        <end position="148"/>
    </location>
</feature>
<dbReference type="InterPro" id="IPR000515">
    <property type="entry name" value="MetI-like"/>
</dbReference>
<feature type="transmembrane region" description="Helical" evidence="7">
    <location>
        <begin position="184"/>
        <end position="206"/>
    </location>
</feature>
<name>A0ABY5DQN7_9ACTN</name>
<feature type="transmembrane region" description="Helical" evidence="7">
    <location>
        <begin position="49"/>
        <end position="73"/>
    </location>
</feature>
<organism evidence="9 10">
    <name type="scientific">Paraconexibacter antarcticus</name>
    <dbReference type="NCBI Taxonomy" id="2949664"/>
    <lineage>
        <taxon>Bacteria</taxon>
        <taxon>Bacillati</taxon>
        <taxon>Actinomycetota</taxon>
        <taxon>Thermoleophilia</taxon>
        <taxon>Solirubrobacterales</taxon>
        <taxon>Paraconexibacteraceae</taxon>
        <taxon>Paraconexibacter</taxon>
    </lineage>
</organism>
<evidence type="ECO:0000256" key="6">
    <source>
        <dbReference type="ARBA" id="ARBA00023136"/>
    </source>
</evidence>
<feature type="transmembrane region" description="Helical" evidence="7">
    <location>
        <begin position="85"/>
        <end position="107"/>
    </location>
</feature>
<dbReference type="EMBL" id="CP098502">
    <property type="protein sequence ID" value="UTI64340.1"/>
    <property type="molecule type" value="Genomic_DNA"/>
</dbReference>
<evidence type="ECO:0000313" key="10">
    <source>
        <dbReference type="Proteomes" id="UP001056035"/>
    </source>
</evidence>
<dbReference type="Proteomes" id="UP001056035">
    <property type="component" value="Chromosome"/>
</dbReference>
<comment type="subcellular location">
    <subcellularLocation>
        <location evidence="1 7">Cell membrane</location>
        <topology evidence="1 7">Multi-pass membrane protein</topology>
    </subcellularLocation>
</comment>
<evidence type="ECO:0000256" key="7">
    <source>
        <dbReference type="RuleBase" id="RU363032"/>
    </source>
</evidence>
<reference evidence="9 10" key="1">
    <citation type="submission" date="2022-06" db="EMBL/GenBank/DDBJ databases">
        <title>Paraconexibacter antarcticus.</title>
        <authorList>
            <person name="Kim C.S."/>
        </authorList>
    </citation>
    <scope>NUCLEOTIDE SEQUENCE [LARGE SCALE GENOMIC DNA]</scope>
    <source>
        <strain evidence="9 10">02-257</strain>
    </source>
</reference>
<keyword evidence="5 7" id="KW-1133">Transmembrane helix</keyword>
<dbReference type="Pfam" id="PF00528">
    <property type="entry name" value="BPD_transp_1"/>
    <property type="match status" value="1"/>
</dbReference>
<evidence type="ECO:0000313" key="9">
    <source>
        <dbReference type="EMBL" id="UTI64340.1"/>
    </source>
</evidence>
<evidence type="ECO:0000256" key="4">
    <source>
        <dbReference type="ARBA" id="ARBA00022692"/>
    </source>
</evidence>
<evidence type="ECO:0000256" key="3">
    <source>
        <dbReference type="ARBA" id="ARBA00022475"/>
    </source>
</evidence>
<gene>
    <name evidence="9" type="ORF">NBH00_23750</name>
</gene>
<dbReference type="InterPro" id="IPR035906">
    <property type="entry name" value="MetI-like_sf"/>
</dbReference>
<keyword evidence="6 7" id="KW-0472">Membrane</keyword>
<feature type="transmembrane region" description="Helical" evidence="7">
    <location>
        <begin position="226"/>
        <end position="252"/>
    </location>
</feature>
<feature type="domain" description="ABC transmembrane type-1" evidence="8">
    <location>
        <begin position="50"/>
        <end position="251"/>
    </location>
</feature>
<dbReference type="SUPFAM" id="SSF161098">
    <property type="entry name" value="MetI-like"/>
    <property type="match status" value="1"/>
</dbReference>
<protein>
    <submittedName>
        <fullName evidence="9">ABC transporter permease subunit</fullName>
    </submittedName>
</protein>
<proteinExistence type="inferred from homology"/>
<evidence type="ECO:0000256" key="5">
    <source>
        <dbReference type="ARBA" id="ARBA00022989"/>
    </source>
</evidence>
<comment type="similarity">
    <text evidence="7">Belongs to the binding-protein-dependent transport system permease family.</text>
</comment>
<sequence length="261" mass="26570">MLAPAVLVMLVLFGGAMAGAVRTSVTPLGGHAGAGAWSTLLHDSEFHDAVAFTLRTAVLSTGLAALLAVLVALAARRSGTVVRALLAAPVPVPHLLVATVAVLWLAPGGLAERILGGLPFDVVHDRAGAGVVLVYIYKEVPFLVVLLLSAMGQGYRERDEAAAAVGVSPAQRLRWVLWPTIRGPLVVGCIVVFAYVAGAFEVPLALGPSYPPTVAEYALQRSDADLISGPSVAAAALLVSAAASIVLAALAVRAAKDPQGG</sequence>
<keyword evidence="4 7" id="KW-0812">Transmembrane</keyword>
<dbReference type="PANTHER" id="PTHR30183">
    <property type="entry name" value="MOLYBDENUM TRANSPORT SYSTEM PERMEASE PROTEIN MODB"/>
    <property type="match status" value="1"/>
</dbReference>
<dbReference type="Gene3D" id="1.10.3720.10">
    <property type="entry name" value="MetI-like"/>
    <property type="match status" value="1"/>
</dbReference>
<keyword evidence="10" id="KW-1185">Reference proteome</keyword>
<evidence type="ECO:0000256" key="2">
    <source>
        <dbReference type="ARBA" id="ARBA00022448"/>
    </source>
</evidence>
<dbReference type="RefSeq" id="WP_254571046.1">
    <property type="nucleotide sequence ID" value="NZ_CP098502.1"/>
</dbReference>
<keyword evidence="2 7" id="KW-0813">Transport</keyword>
<dbReference type="PROSITE" id="PS50928">
    <property type="entry name" value="ABC_TM1"/>
    <property type="match status" value="1"/>
</dbReference>
<dbReference type="PANTHER" id="PTHR30183:SF3">
    <property type="entry name" value="MOLYBDENUM TRANSPORT SYSTEM PERMEASE PROTEIN MODB"/>
    <property type="match status" value="1"/>
</dbReference>
<evidence type="ECO:0000256" key="1">
    <source>
        <dbReference type="ARBA" id="ARBA00004651"/>
    </source>
</evidence>